<evidence type="ECO:0000313" key="1">
    <source>
        <dbReference type="EMBL" id="GKX68421.1"/>
    </source>
</evidence>
<protein>
    <submittedName>
        <fullName evidence="1">HDIG domain-containing protein</fullName>
    </submittedName>
</protein>
<dbReference type="Proteomes" id="UP001058074">
    <property type="component" value="Unassembled WGS sequence"/>
</dbReference>
<name>A0ACB5RH79_9CLOT</name>
<keyword evidence="2" id="KW-1185">Reference proteome</keyword>
<organism evidence="1 2">
    <name type="scientific">Inconstantimicrobium mannanitabidum</name>
    <dbReference type="NCBI Taxonomy" id="1604901"/>
    <lineage>
        <taxon>Bacteria</taxon>
        <taxon>Bacillati</taxon>
        <taxon>Bacillota</taxon>
        <taxon>Clostridia</taxon>
        <taxon>Eubacteriales</taxon>
        <taxon>Clostridiaceae</taxon>
        <taxon>Inconstantimicrobium</taxon>
    </lineage>
</organism>
<sequence>MKIPSQASYIINTLYNNGFEAFLVGGCVRDSLLQKSPQDYDITTNALPEDVCRIFDKTIPTGIKHGTITVMVENNAYEVTTYRIDGEYLNNRSPEEVIFVSNIKEDLARRDFTINALAYNDTDGLLDFFNGIDDLNNGIIRCVGDPNKRFNEDALRMLRAIRFSSQLGFSIEESTLRAISQNSSLIQNISVERIADELNKCLLSNNPSNAFILLEHTGLLKYILPELQACVGFDQHTPYHNKDVFMHSLSVVDKVSPKLYLRLAALFHDIAKPPCFFIDEKSVGHFYGHDKEGEIISKEILKRLHYDNDTINKVTILIREHMNVLFKPKDASLKRLIGRVSKELVFDLLELQKSDILSCAPPFLALDSVELMKVKITAILESSVPIHSRDLKINGNDIIQALNIKPGKQVGEILEYLLNLTLDNPELNTRENLLCLLETFKPQ</sequence>
<proteinExistence type="predicted"/>
<reference evidence="1" key="1">
    <citation type="journal article" date="2025" name="Int. J. Syst. Evol. Microbiol.">
        <title>Inconstantimicrobium mannanitabidum sp. nov., a novel member of the family Clostridiaceae isolated from anoxic soil under the treatment of reductive soil disinfestation.</title>
        <authorList>
            <person name="Ueki A."/>
            <person name="Tonouchi A."/>
            <person name="Honma S."/>
            <person name="Kaku N."/>
            <person name="Ueki K."/>
        </authorList>
    </citation>
    <scope>NUCLEOTIDE SEQUENCE</scope>
    <source>
        <strain evidence="1">TW13</strain>
    </source>
</reference>
<accession>A0ACB5RH79</accession>
<dbReference type="EMBL" id="BROD01000001">
    <property type="protein sequence ID" value="GKX68421.1"/>
    <property type="molecule type" value="Genomic_DNA"/>
</dbReference>
<gene>
    <name evidence="1" type="ORF">rsdtw13_36790</name>
</gene>
<evidence type="ECO:0000313" key="2">
    <source>
        <dbReference type="Proteomes" id="UP001058074"/>
    </source>
</evidence>
<comment type="caution">
    <text evidence="1">The sequence shown here is derived from an EMBL/GenBank/DDBJ whole genome shotgun (WGS) entry which is preliminary data.</text>
</comment>